<organism evidence="5 6">
    <name type="scientific">Penstemon davidsonii</name>
    <dbReference type="NCBI Taxonomy" id="160366"/>
    <lineage>
        <taxon>Eukaryota</taxon>
        <taxon>Viridiplantae</taxon>
        <taxon>Streptophyta</taxon>
        <taxon>Embryophyta</taxon>
        <taxon>Tracheophyta</taxon>
        <taxon>Spermatophyta</taxon>
        <taxon>Magnoliopsida</taxon>
        <taxon>eudicotyledons</taxon>
        <taxon>Gunneridae</taxon>
        <taxon>Pentapetalae</taxon>
        <taxon>asterids</taxon>
        <taxon>lamiids</taxon>
        <taxon>Lamiales</taxon>
        <taxon>Plantaginaceae</taxon>
        <taxon>Cheloneae</taxon>
        <taxon>Penstemon</taxon>
    </lineage>
</organism>
<dbReference type="InterPro" id="IPR050168">
    <property type="entry name" value="AAA_ATPase_domain"/>
</dbReference>
<evidence type="ECO:0000259" key="3">
    <source>
        <dbReference type="Pfam" id="PF00004"/>
    </source>
</evidence>
<dbReference type="InterPro" id="IPR027417">
    <property type="entry name" value="P-loop_NTPase"/>
</dbReference>
<dbReference type="SUPFAM" id="SSF52540">
    <property type="entry name" value="P-loop containing nucleoside triphosphate hydrolases"/>
    <property type="match status" value="2"/>
</dbReference>
<dbReference type="Gene3D" id="3.40.50.300">
    <property type="entry name" value="P-loop containing nucleotide triphosphate hydrolases"/>
    <property type="match status" value="1"/>
</dbReference>
<dbReference type="Proteomes" id="UP001291926">
    <property type="component" value="Unassembled WGS sequence"/>
</dbReference>
<evidence type="ECO:0000259" key="4">
    <source>
        <dbReference type="Pfam" id="PF17862"/>
    </source>
</evidence>
<dbReference type="Pfam" id="PF17862">
    <property type="entry name" value="AAA_lid_3"/>
    <property type="match status" value="2"/>
</dbReference>
<feature type="domain" description="ATPase AAA-type core" evidence="3">
    <location>
        <begin position="167"/>
        <end position="201"/>
    </location>
</feature>
<dbReference type="Gene3D" id="1.10.8.60">
    <property type="match status" value="2"/>
</dbReference>
<evidence type="ECO:0008006" key="7">
    <source>
        <dbReference type="Google" id="ProtNLM"/>
    </source>
</evidence>
<keyword evidence="1" id="KW-0547">Nucleotide-binding</keyword>
<dbReference type="PANTHER" id="PTHR23077">
    <property type="entry name" value="AAA-FAMILY ATPASE"/>
    <property type="match status" value="1"/>
</dbReference>
<feature type="domain" description="AAA ATPase AAA+ lid" evidence="4">
    <location>
        <begin position="35"/>
        <end position="76"/>
    </location>
</feature>
<reference evidence="5 6" key="1">
    <citation type="journal article" date="2023" name="bioRxiv">
        <title>Genome report: Whole genome sequence and annotation of Penstemon davidsonii.</title>
        <authorList>
            <person name="Ostevik K.L."/>
            <person name="Alabady M."/>
            <person name="Zhang M."/>
            <person name="Rausher M.D."/>
        </authorList>
    </citation>
    <scope>NUCLEOTIDE SEQUENCE [LARGE SCALE GENOMIC DNA]</scope>
    <source>
        <strain evidence="5">DNT005</strain>
        <tissue evidence="5">Whole leaf</tissue>
    </source>
</reference>
<evidence type="ECO:0000256" key="2">
    <source>
        <dbReference type="ARBA" id="ARBA00022840"/>
    </source>
</evidence>
<keyword evidence="2" id="KW-0067">ATP-binding</keyword>
<accession>A0ABR0D8G8</accession>
<feature type="non-terminal residue" evidence="5">
    <location>
        <position position="409"/>
    </location>
</feature>
<evidence type="ECO:0000313" key="6">
    <source>
        <dbReference type="Proteomes" id="UP001291926"/>
    </source>
</evidence>
<dbReference type="InterPro" id="IPR041569">
    <property type="entry name" value="AAA_lid_3"/>
</dbReference>
<protein>
    <recommendedName>
        <fullName evidence="7">AAA ATPase AAA+ lid domain-containing protein</fullName>
    </recommendedName>
</protein>
<feature type="domain" description="AAA ATPase AAA+ lid" evidence="4">
    <location>
        <begin position="345"/>
        <end position="390"/>
    </location>
</feature>
<evidence type="ECO:0000313" key="5">
    <source>
        <dbReference type="EMBL" id="KAK4485525.1"/>
    </source>
</evidence>
<sequence length="409" mass="44523">MYNFVGNYIGVPSPVQRREILHVILSEMRHSLLDKDIQQLAMVTHGYVGADLAALCNEAALVRRRQYVKLTLDSDFKLSTFALDSVSQTSSPSCDARLGGDMDASQSLEYSVQSNLDSAFSCTLETQNSSDIMDGIGVTGTGVRNNSEDFEKARVKIRPSAMREDACSKTLLARAIASEAGLNFLAVKGPELFSKWVGLKQRGDVTVIAATNRPDKIDKVLLRPGLEDLLVGAGSEVDGEISGCTGGLVISGKSVSESRRESMDFETVGGRRVGVKGRGGSGIVECCHGFGGVRCLESVLLKCLPNSHRNSLGRFYRHIYVKPPNQKDREDIFRIHLKRMPCASDVSISSLSIMTEGYTGAHISRICDEAALAAIDEDKSAEEITMEHLKFSVQRVKSSNVQQVQHVGM</sequence>
<evidence type="ECO:0000256" key="1">
    <source>
        <dbReference type="ARBA" id="ARBA00022741"/>
    </source>
</evidence>
<dbReference type="Pfam" id="PF00004">
    <property type="entry name" value="AAA"/>
    <property type="match status" value="1"/>
</dbReference>
<comment type="caution">
    <text evidence="5">The sequence shown here is derived from an EMBL/GenBank/DDBJ whole genome shotgun (WGS) entry which is preliminary data.</text>
</comment>
<proteinExistence type="predicted"/>
<dbReference type="EMBL" id="JAYDYQ010002533">
    <property type="protein sequence ID" value="KAK4485525.1"/>
    <property type="molecule type" value="Genomic_DNA"/>
</dbReference>
<name>A0ABR0D8G8_9LAMI</name>
<gene>
    <name evidence="5" type="ORF">RD792_008167</name>
</gene>
<keyword evidence="6" id="KW-1185">Reference proteome</keyword>
<dbReference type="PANTHER" id="PTHR23077:SF27">
    <property type="entry name" value="ATPASE FAMILY GENE 2 PROTEIN HOMOLOG A"/>
    <property type="match status" value="1"/>
</dbReference>
<dbReference type="InterPro" id="IPR003959">
    <property type="entry name" value="ATPase_AAA_core"/>
</dbReference>